<proteinExistence type="predicted"/>
<dbReference type="NCBIfam" id="TIGR01653">
    <property type="entry name" value="lactococcin_972"/>
    <property type="match status" value="1"/>
</dbReference>
<evidence type="ECO:0008006" key="4">
    <source>
        <dbReference type="Google" id="ProtNLM"/>
    </source>
</evidence>
<dbReference type="AlphaFoldDB" id="A0A1Q8I0S1"/>
<dbReference type="EMBL" id="MSGO01000031">
    <property type="protein sequence ID" value="OLL14704.1"/>
    <property type="molecule type" value="Genomic_DNA"/>
</dbReference>
<name>A0A1Q8I0S1_9ACTO</name>
<dbReference type="InterPro" id="IPR006540">
    <property type="entry name" value="Lactococcin_972"/>
</dbReference>
<dbReference type="Gene3D" id="2.60.40.2850">
    <property type="match status" value="1"/>
</dbReference>
<evidence type="ECO:0000313" key="3">
    <source>
        <dbReference type="Proteomes" id="UP000185736"/>
    </source>
</evidence>
<evidence type="ECO:0000256" key="1">
    <source>
        <dbReference type="SAM" id="SignalP"/>
    </source>
</evidence>
<dbReference type="Proteomes" id="UP000185736">
    <property type="component" value="Unassembled WGS sequence"/>
</dbReference>
<dbReference type="Pfam" id="PF09683">
    <property type="entry name" value="Lactococcin_972"/>
    <property type="match status" value="1"/>
</dbReference>
<organism evidence="2 3">
    <name type="scientific">Actinomyces oris</name>
    <dbReference type="NCBI Taxonomy" id="544580"/>
    <lineage>
        <taxon>Bacteria</taxon>
        <taxon>Bacillati</taxon>
        <taxon>Actinomycetota</taxon>
        <taxon>Actinomycetes</taxon>
        <taxon>Actinomycetales</taxon>
        <taxon>Actinomycetaceae</taxon>
        <taxon>Actinomyces</taxon>
    </lineage>
</organism>
<evidence type="ECO:0000313" key="2">
    <source>
        <dbReference type="EMBL" id="OLL14704.1"/>
    </source>
</evidence>
<reference evidence="2 3" key="1">
    <citation type="submission" date="2016-12" db="EMBL/GenBank/DDBJ databases">
        <title>Genomic comparison of strains in the 'Actinomyces naeslundii' group.</title>
        <authorList>
            <person name="Mughal S.R."/>
            <person name="Do T."/>
            <person name="Gilbert S.C."/>
            <person name="Witherden E.A."/>
            <person name="Didelot X."/>
            <person name="Beighton D."/>
        </authorList>
    </citation>
    <scope>NUCLEOTIDE SEQUENCE [LARGE SCALE GENOMIC DNA]</scope>
    <source>
        <strain evidence="2 3">S64C</strain>
    </source>
</reference>
<comment type="caution">
    <text evidence="2">The sequence shown here is derived from an EMBL/GenBank/DDBJ whole genome shotgun (WGS) entry which is preliminary data.</text>
</comment>
<feature type="signal peptide" evidence="1">
    <location>
        <begin position="1"/>
        <end position="37"/>
    </location>
</feature>
<feature type="chain" id="PRO_5012548029" description="Lactococcin 972 family bacteriocin" evidence="1">
    <location>
        <begin position="38"/>
        <end position="144"/>
    </location>
</feature>
<accession>A0A1Q8I0S1</accession>
<keyword evidence="1" id="KW-0732">Signal</keyword>
<sequence>MIGAIMALSTVTTTLKGLAAITLASVLTLGASSPAFADDSPIPDDATEYGSAIVEDSPTGGSGIRPAWITGSHTVKVAGGTWSYGTNSRVVYSNFYHPSRCHGSSVRTYKGLITVRSPKTAAGKWSYAQVRRSPSTNEAFYWFC</sequence>
<protein>
    <recommendedName>
        <fullName evidence="4">Lactococcin 972 family bacteriocin</fullName>
    </recommendedName>
</protein>
<gene>
    <name evidence="2" type="ORF">BKH32_07115</name>
</gene>